<dbReference type="InterPro" id="IPR011013">
    <property type="entry name" value="Gal_mutarotase_sf_dom"/>
</dbReference>
<dbReference type="SUPFAM" id="SSF51445">
    <property type="entry name" value="(Trans)glycosidases"/>
    <property type="match status" value="1"/>
</dbReference>
<dbReference type="AlphaFoldDB" id="A0A9P6I6H4"/>
<comment type="similarity">
    <text evidence="1 2">Belongs to the glycosyl hydrolase 31 family.</text>
</comment>
<dbReference type="Gene3D" id="3.20.20.80">
    <property type="entry name" value="Glycosidases"/>
    <property type="match status" value="1"/>
</dbReference>
<dbReference type="Pfam" id="PF13802">
    <property type="entry name" value="Gal_mutarotas_2"/>
    <property type="match status" value="1"/>
</dbReference>
<feature type="domain" description="Glycoside hydrolase family 31 TIM barrel" evidence="4">
    <location>
        <begin position="233"/>
        <end position="427"/>
    </location>
</feature>
<dbReference type="RefSeq" id="XP_038747644.1">
    <property type="nucleotide sequence ID" value="XM_038886940.1"/>
</dbReference>
<dbReference type="GeneID" id="62160014"/>
<dbReference type="OrthoDB" id="10070917at2759"/>
<keyword evidence="2 6" id="KW-0378">Hydrolase</keyword>
<dbReference type="PANTHER" id="PTHR43863">
    <property type="entry name" value="HYDROLASE, PUTATIVE (AFU_ORTHOLOGUE AFUA_1G03140)-RELATED"/>
    <property type="match status" value="1"/>
</dbReference>
<dbReference type="Gene3D" id="2.60.40.1760">
    <property type="entry name" value="glycosyl hydrolase (family 31)"/>
    <property type="match status" value="1"/>
</dbReference>
<dbReference type="InterPro" id="IPR051816">
    <property type="entry name" value="Glycosyl_Hydrolase_31"/>
</dbReference>
<dbReference type="GO" id="GO:0005975">
    <property type="term" value="P:carbohydrate metabolic process"/>
    <property type="evidence" value="ECO:0007669"/>
    <property type="project" value="InterPro"/>
</dbReference>
<organism evidence="6 7">
    <name type="scientific">Colletotrichum karsti</name>
    <dbReference type="NCBI Taxonomy" id="1095194"/>
    <lineage>
        <taxon>Eukaryota</taxon>
        <taxon>Fungi</taxon>
        <taxon>Dikarya</taxon>
        <taxon>Ascomycota</taxon>
        <taxon>Pezizomycotina</taxon>
        <taxon>Sordariomycetes</taxon>
        <taxon>Hypocreomycetidae</taxon>
        <taxon>Glomerellales</taxon>
        <taxon>Glomerellaceae</taxon>
        <taxon>Colletotrichum</taxon>
        <taxon>Colletotrichum boninense species complex</taxon>
    </lineage>
</organism>
<name>A0A9P6I6H4_9PEZI</name>
<evidence type="ECO:0000256" key="3">
    <source>
        <dbReference type="SAM" id="MobiDB-lite"/>
    </source>
</evidence>
<evidence type="ECO:0000259" key="5">
    <source>
        <dbReference type="Pfam" id="PF13802"/>
    </source>
</evidence>
<dbReference type="EMBL" id="JAATWM020000011">
    <property type="protein sequence ID" value="KAF9878183.1"/>
    <property type="molecule type" value="Genomic_DNA"/>
</dbReference>
<evidence type="ECO:0000256" key="1">
    <source>
        <dbReference type="ARBA" id="ARBA00007806"/>
    </source>
</evidence>
<feature type="region of interest" description="Disordered" evidence="3">
    <location>
        <begin position="734"/>
        <end position="764"/>
    </location>
</feature>
<sequence>MIYEEINSILYRYDGEQVRIEPWGPNAFRVRSTRCPEMPSEAWALEQSPPTVDVSSKISIVGDGSGTVTNGKAKAVITKRGKITIFNHCDDVVLEEYARNRRDLLDANCSALEVEAREFKPLVGGNYHLTMRFESLREDEQIYGMGQYQQPHLDLKGLDLELAHRNSQASVPFALSSLGYGILWNNPAIGRVVFGKNTTTFEAYSTKVLDYWVVVGDTPAEIVERHASVTGTPPMMPDYGLGFWQCKLRYETQEELLQVAREYRRRDLPIDLIVVDFFHWPMQGEWKFDKKFWPDPDAMVEELKSMGIELMVSIWPTVDQRSENFAEMMELGLLVRSERGVRTNFEFEGQTVYFDPTNPDARRYVWNKAKDHYYSKGIRTFWLDQAEPEYSVYDFDNYRYFLGPNLEVGNVYPRDYARTFFDGMFSRVTLPLTKRSRHARGVAGLQREPVKSAHYPAPRSQRETSNKRNASPQLETPAENMDMDILDESMNGSCDNEHGETDSYRAVAALPQEQPEVAEVMTLSDMNAGIAPAEERINDPVNWVVPSASEETGADGQVGNLSCSHDGNILDEYMAGATFMDQLAVSVLEAVEMLYMEKKLPEQLGDFDLLHWNANSIIAKAGGWEHPVLLHLHLSRLHLLTPLIHMRTLAAAASSRALSMPVETSKVDKARFYISQWVIRDQYKARLSLIHAGAILWHVRRYSVNNFLEPFSIFAATLVVWSYSTMMTFLKKNKRTGQEQANDRSTSPYISNDRAPTGASPLEAIGDTPLAETEEEPEPVFLHLDRPCDDEMVQTYVRLGHKMAGHMSKVGDICQVGAPRRILREGIRMLMGGAEQPLQSETSKQRESLMVDGQASYAWGIEQPYVELLDSLVRSSAD</sequence>
<proteinExistence type="inferred from homology"/>
<dbReference type="InterPro" id="IPR000322">
    <property type="entry name" value="Glyco_hydro_31_TIM"/>
</dbReference>
<feature type="domain" description="Glycoside hydrolase family 31 N-terminal" evidence="5">
    <location>
        <begin position="18"/>
        <end position="188"/>
    </location>
</feature>
<evidence type="ECO:0000313" key="6">
    <source>
        <dbReference type="EMBL" id="KAF9878183.1"/>
    </source>
</evidence>
<protein>
    <submittedName>
        <fullName evidence="6">Glycosyl hydrolase family 31</fullName>
    </submittedName>
</protein>
<comment type="caution">
    <text evidence="6">The sequence shown here is derived from an EMBL/GenBank/DDBJ whole genome shotgun (WGS) entry which is preliminary data.</text>
</comment>
<dbReference type="InterPro" id="IPR025887">
    <property type="entry name" value="Glyco_hydro_31_N_dom"/>
</dbReference>
<feature type="compositionally biased region" description="Polar residues" evidence="3">
    <location>
        <begin position="738"/>
        <end position="750"/>
    </location>
</feature>
<evidence type="ECO:0000256" key="2">
    <source>
        <dbReference type="RuleBase" id="RU361185"/>
    </source>
</evidence>
<dbReference type="GO" id="GO:0004553">
    <property type="term" value="F:hydrolase activity, hydrolyzing O-glycosyl compounds"/>
    <property type="evidence" value="ECO:0007669"/>
    <property type="project" value="InterPro"/>
</dbReference>
<gene>
    <name evidence="6" type="ORF">CkaCkLH20_04221</name>
</gene>
<evidence type="ECO:0000313" key="7">
    <source>
        <dbReference type="Proteomes" id="UP000781932"/>
    </source>
</evidence>
<dbReference type="GO" id="GO:0030246">
    <property type="term" value="F:carbohydrate binding"/>
    <property type="evidence" value="ECO:0007669"/>
    <property type="project" value="InterPro"/>
</dbReference>
<reference evidence="6" key="1">
    <citation type="submission" date="2020-03" db="EMBL/GenBank/DDBJ databases">
        <authorList>
            <person name="He L."/>
        </authorList>
    </citation>
    <scope>NUCLEOTIDE SEQUENCE</scope>
    <source>
        <strain evidence="6">CkLH20</strain>
    </source>
</reference>
<dbReference type="InterPro" id="IPR017853">
    <property type="entry name" value="GH"/>
</dbReference>
<dbReference type="Pfam" id="PF01055">
    <property type="entry name" value="Glyco_hydro_31_2nd"/>
    <property type="match status" value="1"/>
</dbReference>
<evidence type="ECO:0000259" key="4">
    <source>
        <dbReference type="Pfam" id="PF01055"/>
    </source>
</evidence>
<keyword evidence="7" id="KW-1185">Reference proteome</keyword>
<dbReference type="SUPFAM" id="SSF74650">
    <property type="entry name" value="Galactose mutarotase-like"/>
    <property type="match status" value="1"/>
</dbReference>
<feature type="region of interest" description="Disordered" evidence="3">
    <location>
        <begin position="438"/>
        <end position="478"/>
    </location>
</feature>
<dbReference type="PANTHER" id="PTHR43863:SF2">
    <property type="entry name" value="MALTASE-GLUCOAMYLASE"/>
    <property type="match status" value="1"/>
</dbReference>
<dbReference type="CDD" id="cd14752">
    <property type="entry name" value="GH31_N"/>
    <property type="match status" value="1"/>
</dbReference>
<keyword evidence="2" id="KW-0326">Glycosidase</keyword>
<reference evidence="6" key="2">
    <citation type="submission" date="2020-11" db="EMBL/GenBank/DDBJ databases">
        <title>Whole genome sequencing of Colletotrichum sp.</title>
        <authorList>
            <person name="Li H."/>
        </authorList>
    </citation>
    <scope>NUCLEOTIDE SEQUENCE</scope>
    <source>
        <strain evidence="6">CkLH20</strain>
    </source>
</reference>
<dbReference type="Proteomes" id="UP000781932">
    <property type="component" value="Unassembled WGS sequence"/>
</dbReference>
<accession>A0A9P6I6H4</accession>